<gene>
    <name evidence="2" type="ORF">MEDL_68738</name>
</gene>
<evidence type="ECO:0000259" key="1">
    <source>
        <dbReference type="Pfam" id="PF13676"/>
    </source>
</evidence>
<dbReference type="InterPro" id="IPR035897">
    <property type="entry name" value="Toll_tir_struct_dom_sf"/>
</dbReference>
<evidence type="ECO:0000313" key="3">
    <source>
        <dbReference type="Proteomes" id="UP000683360"/>
    </source>
</evidence>
<dbReference type="Gene3D" id="3.40.50.10140">
    <property type="entry name" value="Toll/interleukin-1 receptor homology (TIR) domain"/>
    <property type="match status" value="1"/>
</dbReference>
<dbReference type="GO" id="GO:0007165">
    <property type="term" value="P:signal transduction"/>
    <property type="evidence" value="ECO:0007669"/>
    <property type="project" value="InterPro"/>
</dbReference>
<dbReference type="EMBL" id="CAJPWZ010003330">
    <property type="protein sequence ID" value="CAG2257468.1"/>
    <property type="molecule type" value="Genomic_DNA"/>
</dbReference>
<dbReference type="Gene3D" id="1.25.10.10">
    <property type="entry name" value="Leucine-rich Repeat Variant"/>
    <property type="match status" value="1"/>
</dbReference>
<dbReference type="InterPro" id="IPR016024">
    <property type="entry name" value="ARM-type_fold"/>
</dbReference>
<name>A0A8S3VRV9_MYTED</name>
<proteinExistence type="predicted"/>
<protein>
    <recommendedName>
        <fullName evidence="1">TIR domain-containing protein</fullName>
    </recommendedName>
</protein>
<evidence type="ECO:0000313" key="2">
    <source>
        <dbReference type="EMBL" id="CAG2257468.1"/>
    </source>
</evidence>
<dbReference type="SUPFAM" id="SSF52200">
    <property type="entry name" value="Toll/Interleukin receptor TIR domain"/>
    <property type="match status" value="1"/>
</dbReference>
<dbReference type="PANTHER" id="PTHR46270">
    <property type="entry name" value="ARMADILLO-TYPE FOLD-RELATED"/>
    <property type="match status" value="1"/>
</dbReference>
<sequence>MFSIKPPKDQDIGKLPAAVIPTIDVTTDRKTLCSTLETINSILRHGESHQKLECVEKIMLAVYRDDTKQSKNYDKALVKTKVFETMLELMKFKDYNDLLFKDDETRDLNIGIVSCIMNVTNFLKGVGVAIAEAGGISLLTDICRFKPFLKLLQNEHIYSFMLSVVAILHNIGRLTSVPQYFSESKTAEALVPFFDSKDERLKIYAFIGAAQTCNDSEIHMLVDTKGVISSILKYVQKATESCSCCYGGAELKELMEGIEKLASADPNKKKILEAGALPIFQTILDLDKPEEQALTARVLWTMTFDDDVAKEVKSSKALLDKLEILSKSSDKAVRSNVKGLLYNIEQRCKKKVEEQKPSKIKTGKQQDKHLFISYSWKEKEIVLKLKDLLQEKGLPIWIDTEQMRGSTLQAMAEAVENAALVLICMSESYKHSPNCRLESEYTYRCGKEYIPLMVQKYYKPDGWLGALLGTKLFIDFSGKYQFEPKWNELIKELQQHKMLGNEETNQETAIVATPVESTSSTKLKISTIDDVNQWLISNKLEKSFGEISQEIKCTDIDKRSQNQAQFGNFYSTNCIQGLRYSEETITFWVTVKKLFKGKGVNFFRGFKAQGLEKDKECISPKDCRINFAVPSNPTLASESTKYTVGLENPGILETSLNAFAEKN</sequence>
<dbReference type="SUPFAM" id="SSF48371">
    <property type="entry name" value="ARM repeat"/>
    <property type="match status" value="1"/>
</dbReference>
<dbReference type="InterPro" id="IPR000157">
    <property type="entry name" value="TIR_dom"/>
</dbReference>
<reference evidence="2" key="1">
    <citation type="submission" date="2021-03" db="EMBL/GenBank/DDBJ databases">
        <authorList>
            <person name="Bekaert M."/>
        </authorList>
    </citation>
    <scope>NUCLEOTIDE SEQUENCE</scope>
</reference>
<dbReference type="PANTHER" id="PTHR46270:SF2">
    <property type="entry name" value="TIR DOMAIN-CONTAINING PROTEIN"/>
    <property type="match status" value="1"/>
</dbReference>
<dbReference type="OrthoDB" id="2148946at2759"/>
<organism evidence="2 3">
    <name type="scientific">Mytilus edulis</name>
    <name type="common">Blue mussel</name>
    <dbReference type="NCBI Taxonomy" id="6550"/>
    <lineage>
        <taxon>Eukaryota</taxon>
        <taxon>Metazoa</taxon>
        <taxon>Spiralia</taxon>
        <taxon>Lophotrochozoa</taxon>
        <taxon>Mollusca</taxon>
        <taxon>Bivalvia</taxon>
        <taxon>Autobranchia</taxon>
        <taxon>Pteriomorphia</taxon>
        <taxon>Mytilida</taxon>
        <taxon>Mytiloidea</taxon>
        <taxon>Mytilidae</taxon>
        <taxon>Mytilinae</taxon>
        <taxon>Mytilus</taxon>
    </lineage>
</organism>
<comment type="caution">
    <text evidence="2">The sequence shown here is derived from an EMBL/GenBank/DDBJ whole genome shotgun (WGS) entry which is preliminary data.</text>
</comment>
<dbReference type="Proteomes" id="UP000683360">
    <property type="component" value="Unassembled WGS sequence"/>
</dbReference>
<dbReference type="Pfam" id="PF13676">
    <property type="entry name" value="TIR_2"/>
    <property type="match status" value="1"/>
</dbReference>
<feature type="domain" description="TIR" evidence="1">
    <location>
        <begin position="371"/>
        <end position="489"/>
    </location>
</feature>
<dbReference type="InterPro" id="IPR011989">
    <property type="entry name" value="ARM-like"/>
</dbReference>
<accession>A0A8S3VRV9</accession>
<dbReference type="AlphaFoldDB" id="A0A8S3VRV9"/>
<keyword evidence="3" id="KW-1185">Reference proteome</keyword>